<evidence type="ECO:0000313" key="6">
    <source>
        <dbReference type="EMBL" id="KAH7296063.1"/>
    </source>
</evidence>
<evidence type="ECO:0000313" key="7">
    <source>
        <dbReference type="Proteomes" id="UP000825935"/>
    </source>
</evidence>
<evidence type="ECO:0000256" key="4">
    <source>
        <dbReference type="ARBA" id="ARBA00023242"/>
    </source>
</evidence>
<dbReference type="AlphaFoldDB" id="A0A8T2RKK1"/>
<dbReference type="GO" id="GO:0016251">
    <property type="term" value="F:RNA polymerase II general transcription initiation factor activity"/>
    <property type="evidence" value="ECO:0007669"/>
    <property type="project" value="TreeGrafter"/>
</dbReference>
<accession>A0A8T2RKK1</accession>
<sequence length="132" mass="15004">MEGKGEQDSLLVDFLASIVDYLPVIPDELAEYYLNRSGFDCPDLRVKRMISIATQKFISEIVNDAFQLCKLRQTAPLKEKKDKLSKEKRYVLTTEDLALALKEYGANIKRQDYYIGSAKEGTSSGSKEKLEE</sequence>
<proteinExistence type="inferred from homology"/>
<dbReference type="GO" id="GO:0006367">
    <property type="term" value="P:transcription initiation at RNA polymerase II promoter"/>
    <property type="evidence" value="ECO:0007669"/>
    <property type="project" value="TreeGrafter"/>
</dbReference>
<dbReference type="EMBL" id="CM035431">
    <property type="protein sequence ID" value="KAH7296061.1"/>
    <property type="molecule type" value="Genomic_DNA"/>
</dbReference>
<dbReference type="PRINTS" id="PR01443">
    <property type="entry name" value="TFIID30KDSUB"/>
</dbReference>
<dbReference type="PANTHER" id="PTHR21242:SF0">
    <property type="entry name" value="TRANSCRIPTION INITIATION FACTOR TFIID SUBUNIT 10"/>
    <property type="match status" value="1"/>
</dbReference>
<gene>
    <name evidence="6" type="ORF">KP509_26G007500</name>
</gene>
<dbReference type="PANTHER" id="PTHR21242">
    <property type="entry name" value="TRANSCRIPTION INITIATION FACTOR TFIID SUBUNIT 10"/>
    <property type="match status" value="1"/>
</dbReference>
<comment type="similarity">
    <text evidence="5">Belongs to the TAF10 family.</text>
</comment>
<dbReference type="GO" id="GO:1990841">
    <property type="term" value="F:promoter-specific chromatin binding"/>
    <property type="evidence" value="ECO:0007669"/>
    <property type="project" value="TreeGrafter"/>
</dbReference>
<comment type="caution">
    <text evidence="6">The sequence shown here is derived from an EMBL/GenBank/DDBJ whole genome shotgun (WGS) entry which is preliminary data.</text>
</comment>
<dbReference type="GO" id="GO:0000124">
    <property type="term" value="C:SAGA complex"/>
    <property type="evidence" value="ECO:0007669"/>
    <property type="project" value="TreeGrafter"/>
</dbReference>
<dbReference type="CDD" id="cd07982">
    <property type="entry name" value="HFD_TAF10"/>
    <property type="match status" value="1"/>
</dbReference>
<evidence type="ECO:0008006" key="8">
    <source>
        <dbReference type="Google" id="ProtNLM"/>
    </source>
</evidence>
<keyword evidence="2" id="KW-0805">Transcription regulation</keyword>
<dbReference type="OrthoDB" id="154356at2759"/>
<evidence type="ECO:0000256" key="2">
    <source>
        <dbReference type="ARBA" id="ARBA00023015"/>
    </source>
</evidence>
<keyword evidence="7" id="KW-1185">Reference proteome</keyword>
<protein>
    <recommendedName>
        <fullName evidence="8">Transcription initiation factor TFIID subunit 10</fullName>
    </recommendedName>
</protein>
<keyword evidence="3" id="KW-0804">Transcription</keyword>
<dbReference type="GO" id="GO:0005669">
    <property type="term" value="C:transcription factor TFIID complex"/>
    <property type="evidence" value="ECO:0007669"/>
    <property type="project" value="TreeGrafter"/>
</dbReference>
<evidence type="ECO:0000256" key="3">
    <source>
        <dbReference type="ARBA" id="ARBA00023163"/>
    </source>
</evidence>
<organism evidence="6 7">
    <name type="scientific">Ceratopteris richardii</name>
    <name type="common">Triangle waterfern</name>
    <dbReference type="NCBI Taxonomy" id="49495"/>
    <lineage>
        <taxon>Eukaryota</taxon>
        <taxon>Viridiplantae</taxon>
        <taxon>Streptophyta</taxon>
        <taxon>Embryophyta</taxon>
        <taxon>Tracheophyta</taxon>
        <taxon>Polypodiopsida</taxon>
        <taxon>Polypodiidae</taxon>
        <taxon>Polypodiales</taxon>
        <taxon>Pteridineae</taxon>
        <taxon>Pteridaceae</taxon>
        <taxon>Parkerioideae</taxon>
        <taxon>Ceratopteris</taxon>
    </lineage>
</organism>
<dbReference type="OMA" id="GFECDDV"/>
<dbReference type="Proteomes" id="UP000825935">
    <property type="component" value="Chromosome 26"/>
</dbReference>
<dbReference type="EMBL" id="CM035431">
    <property type="protein sequence ID" value="KAH7296063.1"/>
    <property type="molecule type" value="Genomic_DNA"/>
</dbReference>
<reference evidence="6" key="1">
    <citation type="submission" date="2021-08" db="EMBL/GenBank/DDBJ databases">
        <title>WGS assembly of Ceratopteris richardii.</title>
        <authorList>
            <person name="Marchant D.B."/>
            <person name="Chen G."/>
            <person name="Jenkins J."/>
            <person name="Shu S."/>
            <person name="Leebens-Mack J."/>
            <person name="Grimwood J."/>
            <person name="Schmutz J."/>
            <person name="Soltis P."/>
            <person name="Soltis D."/>
            <person name="Chen Z.-H."/>
        </authorList>
    </citation>
    <scope>NUCLEOTIDE SEQUENCE</scope>
    <source>
        <strain evidence="6">Whitten #5841</strain>
        <tissue evidence="6">Leaf</tissue>
    </source>
</reference>
<keyword evidence="4" id="KW-0539">Nucleus</keyword>
<comment type="subcellular location">
    <subcellularLocation>
        <location evidence="1">Nucleus</location>
    </subcellularLocation>
</comment>
<dbReference type="InterPro" id="IPR003923">
    <property type="entry name" value="TAF10"/>
</dbReference>
<evidence type="ECO:0000256" key="5">
    <source>
        <dbReference type="ARBA" id="ARBA00025730"/>
    </source>
</evidence>
<name>A0A8T2RKK1_CERRI</name>
<dbReference type="Pfam" id="PF03540">
    <property type="entry name" value="TAF10"/>
    <property type="match status" value="1"/>
</dbReference>
<evidence type="ECO:0000256" key="1">
    <source>
        <dbReference type="ARBA" id="ARBA00004123"/>
    </source>
</evidence>